<dbReference type="eggNOG" id="ENOG5032RIZ">
    <property type="taxonomic scope" value="Bacteria"/>
</dbReference>
<keyword evidence="2" id="KW-0812">Transmembrane</keyword>
<evidence type="ECO:0000313" key="3">
    <source>
        <dbReference type="EMBL" id="ACF11161.1"/>
    </source>
</evidence>
<sequence length="281" mass="33531">MNEKENIATWFKWGLTTIVVIAIIIKLLLADIDISKIQFNFTDLLSLILALFAVWISINFYHKNNETSNKFYNNTYTFTKDISETLGRIEERFGEKLESLKEENKSLSGRIDKYYSNFPKTEKDVEKDAKKEQEVQNKLEKELQEQKELLDAFTKKYKVAEQDKNKFIEQLDIKNQEVNRLQRKLKLFEISNRQISEEIDDKYDIPSRIIKYFTRNLIENKDLREIFESQDVRRIMEEFNVSCKRFSPGFVRDLEKYDMIDESHNLTDKGLSIFLDITNRI</sequence>
<dbReference type="AlphaFoldDB" id="B3QMK8"/>
<keyword evidence="1" id="KW-0175">Coiled coil</keyword>
<dbReference type="KEGG" id="cpc:Cpar_0744"/>
<feature type="transmembrane region" description="Helical" evidence="2">
    <location>
        <begin position="12"/>
        <end position="29"/>
    </location>
</feature>
<evidence type="ECO:0000256" key="1">
    <source>
        <dbReference type="SAM" id="Coils"/>
    </source>
</evidence>
<feature type="transmembrane region" description="Helical" evidence="2">
    <location>
        <begin position="41"/>
        <end position="61"/>
    </location>
</feature>
<keyword evidence="2" id="KW-1133">Transmembrane helix</keyword>
<proteinExistence type="predicted"/>
<dbReference type="OrthoDB" id="1524881at2"/>
<reference evidence="3" key="1">
    <citation type="submission" date="2008-06" db="EMBL/GenBank/DDBJ databases">
        <title>Complete sequence of Chlorobaculum parvum NCIB 8327.</title>
        <authorList>
            <consortium name="US DOE Joint Genome Institute"/>
            <person name="Lucas S."/>
            <person name="Copeland A."/>
            <person name="Lapidus A."/>
            <person name="Glavina del Rio T."/>
            <person name="Dalin E."/>
            <person name="Tice H."/>
            <person name="Bruce D."/>
            <person name="Goodwin L."/>
            <person name="Pitluck S."/>
            <person name="Schmutz J."/>
            <person name="Larimer F."/>
            <person name="Land M."/>
            <person name="Hauser L."/>
            <person name="Kyrpides N."/>
            <person name="Mikhailova N."/>
            <person name="Zhao F."/>
            <person name="Li T."/>
            <person name="Liu Z."/>
            <person name="Overmann J."/>
            <person name="Bryant D.A."/>
            <person name="Richardson P."/>
        </authorList>
    </citation>
    <scope>NUCLEOTIDE SEQUENCE [LARGE SCALE GENOMIC DNA]</scope>
    <source>
        <strain evidence="3">NCIB 8327</strain>
    </source>
</reference>
<evidence type="ECO:0000256" key="2">
    <source>
        <dbReference type="SAM" id="Phobius"/>
    </source>
</evidence>
<evidence type="ECO:0000313" key="4">
    <source>
        <dbReference type="Proteomes" id="UP000008811"/>
    </source>
</evidence>
<name>B3QMK8_CHLP8</name>
<dbReference type="RefSeq" id="WP_012501994.1">
    <property type="nucleotide sequence ID" value="NC_011027.1"/>
</dbReference>
<dbReference type="Proteomes" id="UP000008811">
    <property type="component" value="Chromosome"/>
</dbReference>
<accession>B3QMK8</accession>
<dbReference type="EMBL" id="CP001099">
    <property type="protein sequence ID" value="ACF11161.1"/>
    <property type="molecule type" value="Genomic_DNA"/>
</dbReference>
<keyword evidence="2" id="KW-0472">Membrane</keyword>
<gene>
    <name evidence="3" type="ordered locus">Cpar_0744</name>
</gene>
<protein>
    <submittedName>
        <fullName evidence="3">Uncharacterized protein</fullName>
    </submittedName>
</protein>
<organism evidence="3 4">
    <name type="scientific">Chlorobaculum parvum (strain DSM 263 / NCIMB 8327)</name>
    <name type="common">Chlorobium vibrioforme subsp. thiosulfatophilum</name>
    <dbReference type="NCBI Taxonomy" id="517417"/>
    <lineage>
        <taxon>Bacteria</taxon>
        <taxon>Pseudomonadati</taxon>
        <taxon>Chlorobiota</taxon>
        <taxon>Chlorobiia</taxon>
        <taxon>Chlorobiales</taxon>
        <taxon>Chlorobiaceae</taxon>
        <taxon>Chlorobaculum</taxon>
    </lineage>
</organism>
<feature type="coiled-coil region" evidence="1">
    <location>
        <begin position="90"/>
        <end position="198"/>
    </location>
</feature>
<dbReference type="HOGENOM" id="CLU_074788_0_0_10"/>
<keyword evidence="4" id="KW-1185">Reference proteome</keyword>